<dbReference type="PANTHER" id="PTHR31350:SF21">
    <property type="entry name" value="F-BOX ONLY PROTEIN 21"/>
    <property type="match status" value="1"/>
</dbReference>
<name>A0A6V7H005_9HYME</name>
<protein>
    <recommendedName>
        <fullName evidence="1">Hemimethylated DNA-binding domain-containing protein</fullName>
    </recommendedName>
</protein>
<dbReference type="Proteomes" id="UP000752696">
    <property type="component" value="Unassembled WGS sequence"/>
</dbReference>
<reference evidence="2" key="1">
    <citation type="submission" date="2020-07" db="EMBL/GenBank/DDBJ databases">
        <authorList>
            <person name="Nazaruddin N."/>
        </authorList>
    </citation>
    <scope>NUCLEOTIDE SEQUENCE</scope>
</reference>
<organism evidence="2 3">
    <name type="scientific">Heterotrigona itama</name>
    <dbReference type="NCBI Taxonomy" id="395501"/>
    <lineage>
        <taxon>Eukaryota</taxon>
        <taxon>Metazoa</taxon>
        <taxon>Ecdysozoa</taxon>
        <taxon>Arthropoda</taxon>
        <taxon>Hexapoda</taxon>
        <taxon>Insecta</taxon>
        <taxon>Pterygota</taxon>
        <taxon>Neoptera</taxon>
        <taxon>Endopterygota</taxon>
        <taxon>Hymenoptera</taxon>
        <taxon>Apocrita</taxon>
        <taxon>Aculeata</taxon>
        <taxon>Apoidea</taxon>
        <taxon>Anthophila</taxon>
        <taxon>Apidae</taxon>
        <taxon>Heterotrigona</taxon>
    </lineage>
</organism>
<dbReference type="SUPFAM" id="SSF81383">
    <property type="entry name" value="F-box domain"/>
    <property type="match status" value="1"/>
</dbReference>
<dbReference type="AlphaFoldDB" id="A0A6V7H005"/>
<dbReference type="Gene3D" id="2.30.30.390">
    <property type="entry name" value="Hemimethylated DNA-binding domain"/>
    <property type="match status" value="1"/>
</dbReference>
<accession>A0A6V7H005</accession>
<dbReference type="PANTHER" id="PTHR31350">
    <property type="entry name" value="SI:DKEY-261L7.2"/>
    <property type="match status" value="1"/>
</dbReference>
<dbReference type="Pfam" id="PF08755">
    <property type="entry name" value="YccV-like"/>
    <property type="match status" value="1"/>
</dbReference>
<comment type="caution">
    <text evidence="2">The sequence shown here is derived from an EMBL/GenBank/DDBJ whole genome shotgun (WGS) entry which is preliminary data.</text>
</comment>
<dbReference type="InterPro" id="IPR036047">
    <property type="entry name" value="F-box-like_dom_sf"/>
</dbReference>
<dbReference type="InterPro" id="IPR011722">
    <property type="entry name" value="Hemimethylated_DNA-bd_dom"/>
</dbReference>
<dbReference type="EMBL" id="CAJDYZ010004702">
    <property type="protein sequence ID" value="CAD1471797.1"/>
    <property type="molecule type" value="Genomic_DNA"/>
</dbReference>
<sequence length="561" mass="66095">MASDAIIVLPGEIIVYILEDKQLSLADVVHFGLACKNLYKIVNGSNKLWKTKFFQRWPLLKEIYETNKKLEHRMINWKEEMKISLTTRTTLLCHLFSMSSKHHRKQELPNSEFKDLDPLFCPKESAHPLAYYFLLDELDSLIKHPATNLTHKYYALKIIRYLKQTHLKDEWQKFISLPPKQQTLERGATFVAQWSQPEKNVSYLAISSILDNIAEQTKELLREQYPSHSIFSVPNERFNFWKNNIIDDNEWNVTETRQITDALCEVLFEKLKFYGNSKMYYWLEKSFIDHFHFIGYYYIFYFSGPGFKDTENFYIDVFNHGQFITKENCPRIGGISRCPIEKYNVHEAATATEVVTRIANNLEIAARQHTHINGRTARLRSVLELRYMIQPDANIILQLGRIYISQYMDLTELVKILENMQQEEVKPKRRVPSVKYAIGLIMTHRMHGYFCVITGWDPRCMASTEWMNEMNVDELDQGANQPFYNIFVDDGSCHYVAQENLVLSPNSQGINHHAIGRYFYKFSGAHYIPNEEKAREYPEDERFCNELLVTYMQNRMAYNTT</sequence>
<proteinExistence type="predicted"/>
<dbReference type="GO" id="GO:0003677">
    <property type="term" value="F:DNA binding"/>
    <property type="evidence" value="ECO:0007669"/>
    <property type="project" value="InterPro"/>
</dbReference>
<dbReference type="OrthoDB" id="28868at2759"/>
<dbReference type="InterPro" id="IPR036623">
    <property type="entry name" value="Hemimethylated_DNA-bd_sf"/>
</dbReference>
<dbReference type="NCBIfam" id="TIGR02097">
    <property type="entry name" value="yccV"/>
    <property type="match status" value="1"/>
</dbReference>
<evidence type="ECO:0000313" key="2">
    <source>
        <dbReference type="EMBL" id="CAD1471797.1"/>
    </source>
</evidence>
<feature type="domain" description="Hemimethylated DNA-binding" evidence="1">
    <location>
        <begin position="433"/>
        <end position="530"/>
    </location>
</feature>
<evidence type="ECO:0000259" key="1">
    <source>
        <dbReference type="SMART" id="SM00992"/>
    </source>
</evidence>
<dbReference type="Gene3D" id="1.20.1280.50">
    <property type="match status" value="1"/>
</dbReference>
<dbReference type="SUPFAM" id="SSF141255">
    <property type="entry name" value="YccV-like"/>
    <property type="match status" value="1"/>
</dbReference>
<gene>
    <name evidence="2" type="ORF">MHI_LOCUS249876</name>
</gene>
<evidence type="ECO:0000313" key="3">
    <source>
        <dbReference type="Proteomes" id="UP000752696"/>
    </source>
</evidence>
<dbReference type="SMART" id="SM00992">
    <property type="entry name" value="YccV-like"/>
    <property type="match status" value="1"/>
</dbReference>
<keyword evidence="3" id="KW-1185">Reference proteome</keyword>